<dbReference type="Proteomes" id="UP000078046">
    <property type="component" value="Unassembled WGS sequence"/>
</dbReference>
<accession>A0A177B0A9</accession>
<protein>
    <recommendedName>
        <fullName evidence="3">KAT8 regulatory NSL complex subunit 2</fullName>
    </recommendedName>
    <alternativeName>
        <fullName evidence="11">NSL complex protein NSL2</fullName>
    </alternativeName>
    <alternativeName>
        <fullName evidence="10">Non-specific lethal 2 homolog</fullName>
    </alternativeName>
</protein>
<dbReference type="PANTHER" id="PTHR13453">
    <property type="entry name" value="KAT8 REGULATORY NSL COMPLEX SUBUNIT 2"/>
    <property type="match status" value="1"/>
</dbReference>
<dbReference type="AlphaFoldDB" id="A0A177B0A9"/>
<evidence type="ECO:0000256" key="9">
    <source>
        <dbReference type="ARBA" id="ARBA00023242"/>
    </source>
</evidence>
<evidence type="ECO:0000256" key="8">
    <source>
        <dbReference type="ARBA" id="ARBA00023128"/>
    </source>
</evidence>
<dbReference type="OrthoDB" id="677315at2759"/>
<evidence type="ECO:0000256" key="13">
    <source>
        <dbReference type="ARBA" id="ARBA00093543"/>
    </source>
</evidence>
<evidence type="ECO:0000256" key="3">
    <source>
        <dbReference type="ARBA" id="ARBA00015508"/>
    </source>
</evidence>
<evidence type="ECO:0000313" key="15">
    <source>
        <dbReference type="EMBL" id="OAF66864.1"/>
    </source>
</evidence>
<evidence type="ECO:0000256" key="5">
    <source>
        <dbReference type="ARBA" id="ARBA00022553"/>
    </source>
</evidence>
<evidence type="ECO:0000256" key="4">
    <source>
        <dbReference type="ARBA" id="ARBA00022499"/>
    </source>
</evidence>
<comment type="subunit">
    <text evidence="13">Component of the NSL complex at least composed of KAT8/MOF, KANSL1, KANSL2, KANSL3, MCRS1, PHF20, OGT1/OGT, WDR5 and HCFC1.</text>
</comment>
<gene>
    <name evidence="15" type="ORF">A3Q56_05405</name>
</gene>
<keyword evidence="6" id="KW-0832">Ubl conjugation</keyword>
<organism evidence="15 16">
    <name type="scientific">Intoshia linei</name>
    <dbReference type="NCBI Taxonomy" id="1819745"/>
    <lineage>
        <taxon>Eukaryota</taxon>
        <taxon>Metazoa</taxon>
        <taxon>Spiralia</taxon>
        <taxon>Lophotrochozoa</taxon>
        <taxon>Mesozoa</taxon>
        <taxon>Orthonectida</taxon>
        <taxon>Rhopaluridae</taxon>
        <taxon>Intoshia</taxon>
    </lineage>
</organism>
<sequence>MKRKKRLTSMSDLHTCNFDYCSLKPMNEKTYCELHIHQCNGEKQGVKFCTFTISDSGKKCRIAITNKNCQFCMIHEYETGINLKDQEKTTNFAIVNEKSLDSSKMTDLNLFPDLSENLNFQLINQISSFSGNGDRNHNRSDLDLLKNFENHNFLLDYKQGFYDAMSNSCEDSDFFKPNFANNLTFDQFENNLKYCEIHPLENQKTLSNTEVSDLLLSLYKNLDQVFKDLKYNESVIMKIQKTRLNKKIDILSKSECTINKLINQDNEKLIQSHVDHFFVPNKNDSKIDLPNTCKFVDTFKCTQNVLPLSGYCFQHILNEPEQTLFQKCMTIDCNYPTIEVMYGPHCKKHAKIDKP</sequence>
<keyword evidence="16" id="KW-1185">Reference proteome</keyword>
<dbReference type="InterPro" id="IPR026316">
    <property type="entry name" value="NSL2"/>
</dbReference>
<keyword evidence="4" id="KW-1017">Isopeptide bond</keyword>
<dbReference type="GO" id="GO:0005739">
    <property type="term" value="C:mitochondrion"/>
    <property type="evidence" value="ECO:0007669"/>
    <property type="project" value="UniProtKB-SubCell"/>
</dbReference>
<dbReference type="PANTHER" id="PTHR13453:SF1">
    <property type="entry name" value="KAT8 REGULATORY NSL COMPLEX SUBUNIT 2"/>
    <property type="match status" value="1"/>
</dbReference>
<evidence type="ECO:0000256" key="1">
    <source>
        <dbReference type="ARBA" id="ARBA00004123"/>
    </source>
</evidence>
<evidence type="ECO:0000256" key="11">
    <source>
        <dbReference type="ARBA" id="ARBA00033378"/>
    </source>
</evidence>
<comment type="caution">
    <text evidence="15">The sequence shown here is derived from an EMBL/GenBank/DDBJ whole genome shotgun (WGS) entry which is preliminary data.</text>
</comment>
<keyword evidence="8" id="KW-0496">Mitochondrion</keyword>
<evidence type="ECO:0000259" key="14">
    <source>
        <dbReference type="Pfam" id="PF13891"/>
    </source>
</evidence>
<keyword evidence="5" id="KW-0597">Phosphoprotein</keyword>
<name>A0A177B0A9_9BILA</name>
<evidence type="ECO:0000256" key="7">
    <source>
        <dbReference type="ARBA" id="ARBA00022853"/>
    </source>
</evidence>
<keyword evidence="7" id="KW-0156">Chromatin regulator</keyword>
<evidence type="ECO:0000256" key="6">
    <source>
        <dbReference type="ARBA" id="ARBA00022843"/>
    </source>
</evidence>
<dbReference type="Pfam" id="PF13891">
    <property type="entry name" value="zf-C3HC3H_KANSL2"/>
    <property type="match status" value="1"/>
</dbReference>
<dbReference type="GO" id="GO:0006325">
    <property type="term" value="P:chromatin organization"/>
    <property type="evidence" value="ECO:0007669"/>
    <property type="project" value="UniProtKB-KW"/>
</dbReference>
<dbReference type="GO" id="GO:0005634">
    <property type="term" value="C:nucleus"/>
    <property type="evidence" value="ECO:0007669"/>
    <property type="project" value="UniProtKB-SubCell"/>
</dbReference>
<keyword evidence="9" id="KW-0539">Nucleus</keyword>
<comment type="subcellular location">
    <subcellularLocation>
        <location evidence="2">Mitochondrion</location>
    </subcellularLocation>
    <subcellularLocation>
        <location evidence="1">Nucleus</location>
    </subcellularLocation>
</comment>
<evidence type="ECO:0000256" key="10">
    <source>
        <dbReference type="ARBA" id="ARBA00032947"/>
    </source>
</evidence>
<proteinExistence type="predicted"/>
<evidence type="ECO:0000313" key="16">
    <source>
        <dbReference type="Proteomes" id="UP000078046"/>
    </source>
</evidence>
<evidence type="ECO:0000256" key="12">
    <source>
        <dbReference type="ARBA" id="ARBA00093359"/>
    </source>
</evidence>
<dbReference type="InterPro" id="IPR025927">
    <property type="entry name" value="Znf_KANL2-like"/>
</dbReference>
<reference evidence="15 16" key="1">
    <citation type="submission" date="2016-04" db="EMBL/GenBank/DDBJ databases">
        <title>The genome of Intoshia linei affirms orthonectids as highly simplified spiralians.</title>
        <authorList>
            <person name="Mikhailov K.V."/>
            <person name="Slusarev G.S."/>
            <person name="Nikitin M.A."/>
            <person name="Logacheva M.D."/>
            <person name="Penin A."/>
            <person name="Aleoshin V."/>
            <person name="Panchin Y.V."/>
        </authorList>
    </citation>
    <scope>NUCLEOTIDE SEQUENCE [LARGE SCALE GENOMIC DNA]</scope>
    <source>
        <strain evidence="15">Intl2013</strain>
        <tissue evidence="15">Whole animal</tissue>
    </source>
</reference>
<dbReference type="EMBL" id="LWCA01000808">
    <property type="protein sequence ID" value="OAF66864.1"/>
    <property type="molecule type" value="Genomic_DNA"/>
</dbReference>
<dbReference type="GO" id="GO:0044545">
    <property type="term" value="C:NSL complex"/>
    <property type="evidence" value="ECO:0007669"/>
    <property type="project" value="TreeGrafter"/>
</dbReference>
<evidence type="ECO:0000256" key="2">
    <source>
        <dbReference type="ARBA" id="ARBA00004173"/>
    </source>
</evidence>
<comment type="function">
    <text evidence="12">Non-catalytic component of the NSL histone acetyltransferase complex, a multiprotein complex that mediates histone H4 acetylation at 'Lys-5'- and 'Lys-8' (H4K5ac and H4K8ac) at transcription start sites and promotes transcription initiation. Required for NSL complex stability and for transcription of intraciliary transport genes in both ciliated and non-ciliated cells by regulating histone H4 acetylation at 'Lys-5'- and 'Lys-12' (H4K5ac and H4K12ac). This is necessary for cilium assembly in ciliated cells and for organization of the microtubule cytoskeleton in non-ciliated cells. Required within the NSL complex to maintain nuclear architecture stability by promoting KAT8-mediated acetylation of lamin LMNA.</text>
</comment>
<feature type="domain" description="KANL2-like probable zinc-finger" evidence="14">
    <location>
        <begin position="299"/>
        <end position="350"/>
    </location>
</feature>